<organism evidence="3 4">
    <name type="scientific">Candidatus Cryptobacteroides excrementipullorum</name>
    <dbReference type="NCBI Taxonomy" id="2840761"/>
    <lineage>
        <taxon>Bacteria</taxon>
        <taxon>Pseudomonadati</taxon>
        <taxon>Bacteroidota</taxon>
        <taxon>Bacteroidia</taxon>
        <taxon>Bacteroidales</taxon>
        <taxon>Candidatus Cryptobacteroides</taxon>
    </lineage>
</organism>
<protein>
    <submittedName>
        <fullName evidence="3">Bifunctional oligoribonuclease/PAP phosphatase NrnA</fullName>
    </submittedName>
</protein>
<dbReference type="InterPro" id="IPR038763">
    <property type="entry name" value="DHH_sf"/>
</dbReference>
<sequence>MDNISRQKIQALEKMLGEDGPVAVTAHMRPDGDAVGSCVAMYHILKDAGRDARIVLPDRSPECLAFLTGTVEEGRLLIHEDDRAGAEAAISGCSLLFCLDYNAFHRTGEMESALGNSMARKILIDHHLNPSHELFDLVFSETEISSTAEYLYYIMMATERFGQNPGKLPPDAALALMTGMTTDTNNFANSVYPSTLEMASSLLGAGVDRDMMIGHLYNEYREERIRLMGELLSRSLKITSYGVAYMVLDKETIGKYNLQEGETEGFVNIPLSIGKVKLSCFFKEDKDRIRVSLRSKKGISANRCAAEYFHGGGHELAAGGRLTVPDDVRSIHDVPSYVEKVTREFMSTGSNI</sequence>
<dbReference type="AlphaFoldDB" id="A0A9D9NM80"/>
<dbReference type="EMBL" id="JADILZ010000064">
    <property type="protein sequence ID" value="MBO8478652.1"/>
    <property type="molecule type" value="Genomic_DNA"/>
</dbReference>
<dbReference type="InterPro" id="IPR001667">
    <property type="entry name" value="DDH_dom"/>
</dbReference>
<dbReference type="InterPro" id="IPR051319">
    <property type="entry name" value="Oligoribo/pAp-PDE_c-di-AMP_PDE"/>
</dbReference>
<evidence type="ECO:0000313" key="4">
    <source>
        <dbReference type="Proteomes" id="UP000823771"/>
    </source>
</evidence>
<evidence type="ECO:0000313" key="3">
    <source>
        <dbReference type="EMBL" id="MBO8478652.1"/>
    </source>
</evidence>
<dbReference type="Gene3D" id="3.90.1640.10">
    <property type="entry name" value="inorganic pyrophosphatase (n-terminal core)"/>
    <property type="match status" value="1"/>
</dbReference>
<reference evidence="3" key="1">
    <citation type="submission" date="2020-10" db="EMBL/GenBank/DDBJ databases">
        <authorList>
            <person name="Gilroy R."/>
        </authorList>
    </citation>
    <scope>NUCLEOTIDE SEQUENCE</scope>
    <source>
        <strain evidence="3">2478</strain>
    </source>
</reference>
<dbReference type="InterPro" id="IPR003156">
    <property type="entry name" value="DHHA1_dom"/>
</dbReference>
<evidence type="ECO:0000259" key="2">
    <source>
        <dbReference type="Pfam" id="PF02272"/>
    </source>
</evidence>
<accession>A0A9D9NM80</accession>
<dbReference type="Pfam" id="PF02272">
    <property type="entry name" value="DHHA1"/>
    <property type="match status" value="1"/>
</dbReference>
<dbReference type="SUPFAM" id="SSF64182">
    <property type="entry name" value="DHH phosphoesterases"/>
    <property type="match status" value="1"/>
</dbReference>
<dbReference type="PANTHER" id="PTHR47618:SF1">
    <property type="entry name" value="BIFUNCTIONAL OLIGORIBONUCLEASE AND PAP PHOSPHATASE NRNA"/>
    <property type="match status" value="1"/>
</dbReference>
<dbReference type="PANTHER" id="PTHR47618">
    <property type="entry name" value="BIFUNCTIONAL OLIGORIBONUCLEASE AND PAP PHOSPHATASE NRNA"/>
    <property type="match status" value="1"/>
</dbReference>
<dbReference type="Pfam" id="PF01368">
    <property type="entry name" value="DHH"/>
    <property type="match status" value="1"/>
</dbReference>
<feature type="domain" description="DDH" evidence="1">
    <location>
        <begin position="22"/>
        <end position="180"/>
    </location>
</feature>
<gene>
    <name evidence="3" type="ORF">IAB80_07175</name>
</gene>
<dbReference type="Proteomes" id="UP000823771">
    <property type="component" value="Unassembled WGS sequence"/>
</dbReference>
<evidence type="ECO:0000259" key="1">
    <source>
        <dbReference type="Pfam" id="PF01368"/>
    </source>
</evidence>
<dbReference type="Gene3D" id="3.10.310.30">
    <property type="match status" value="1"/>
</dbReference>
<reference evidence="3" key="2">
    <citation type="journal article" date="2021" name="PeerJ">
        <title>Extensive microbial diversity within the chicken gut microbiome revealed by metagenomics and culture.</title>
        <authorList>
            <person name="Gilroy R."/>
            <person name="Ravi A."/>
            <person name="Getino M."/>
            <person name="Pursley I."/>
            <person name="Horton D.L."/>
            <person name="Alikhan N.F."/>
            <person name="Baker D."/>
            <person name="Gharbi K."/>
            <person name="Hall N."/>
            <person name="Watson M."/>
            <person name="Adriaenssens E.M."/>
            <person name="Foster-Nyarko E."/>
            <person name="Jarju S."/>
            <person name="Secka A."/>
            <person name="Antonio M."/>
            <person name="Oren A."/>
            <person name="Chaudhuri R.R."/>
            <person name="La Ragione R."/>
            <person name="Hildebrand F."/>
            <person name="Pallen M.J."/>
        </authorList>
    </citation>
    <scope>NUCLEOTIDE SEQUENCE</scope>
    <source>
        <strain evidence="3">2478</strain>
    </source>
</reference>
<dbReference type="GO" id="GO:0003676">
    <property type="term" value="F:nucleic acid binding"/>
    <property type="evidence" value="ECO:0007669"/>
    <property type="project" value="InterPro"/>
</dbReference>
<comment type="caution">
    <text evidence="3">The sequence shown here is derived from an EMBL/GenBank/DDBJ whole genome shotgun (WGS) entry which is preliminary data.</text>
</comment>
<proteinExistence type="predicted"/>
<feature type="domain" description="DHHA1" evidence="2">
    <location>
        <begin position="248"/>
        <end position="331"/>
    </location>
</feature>
<name>A0A9D9NM80_9BACT</name>